<evidence type="ECO:0000313" key="2">
    <source>
        <dbReference type="Proteomes" id="UP001140096"/>
    </source>
</evidence>
<evidence type="ECO:0000313" key="1">
    <source>
        <dbReference type="EMBL" id="KAJ2809620.1"/>
    </source>
</evidence>
<proteinExistence type="predicted"/>
<gene>
    <name evidence="1" type="ORF">H4S07_003157</name>
</gene>
<dbReference type="EMBL" id="JANBUP010000955">
    <property type="protein sequence ID" value="KAJ2809620.1"/>
    <property type="molecule type" value="Genomic_DNA"/>
</dbReference>
<name>A0ACC1LI09_9FUNG</name>
<organism evidence="1 2">
    <name type="scientific">Coemansia furcata</name>
    <dbReference type="NCBI Taxonomy" id="417177"/>
    <lineage>
        <taxon>Eukaryota</taxon>
        <taxon>Fungi</taxon>
        <taxon>Fungi incertae sedis</taxon>
        <taxon>Zoopagomycota</taxon>
        <taxon>Kickxellomycotina</taxon>
        <taxon>Kickxellomycetes</taxon>
        <taxon>Kickxellales</taxon>
        <taxon>Kickxellaceae</taxon>
        <taxon>Coemansia</taxon>
    </lineage>
</organism>
<accession>A0ACC1LI09</accession>
<sequence length="185" mass="21577">MSEQDKLPRLPIPPLRQTISKYLESIVPVANDDIAALAETNRRASQFLNVAERLQQRLIEYEKTQPYSWLEKWWFELAYLSWRESLCINSNYWIAFADDPNAYGLAKAPEQLQPGHPNSHEGKVWDSGEYSEFQVRRAAKFIQKTLDYKELIGDGRLPIDRTRAGPLCMHQYHCMFGMTRIPRMG</sequence>
<dbReference type="Proteomes" id="UP001140096">
    <property type="component" value="Unassembled WGS sequence"/>
</dbReference>
<protein>
    <submittedName>
        <fullName evidence="1">Uncharacterized protein</fullName>
    </submittedName>
</protein>
<keyword evidence="2" id="KW-1185">Reference proteome</keyword>
<comment type="caution">
    <text evidence="1">The sequence shown here is derived from an EMBL/GenBank/DDBJ whole genome shotgun (WGS) entry which is preliminary data.</text>
</comment>
<reference evidence="1" key="1">
    <citation type="submission" date="2022-07" db="EMBL/GenBank/DDBJ databases">
        <title>Phylogenomic reconstructions and comparative analyses of Kickxellomycotina fungi.</title>
        <authorList>
            <person name="Reynolds N.K."/>
            <person name="Stajich J.E."/>
            <person name="Barry K."/>
            <person name="Grigoriev I.V."/>
            <person name="Crous P."/>
            <person name="Smith M.E."/>
        </authorList>
    </citation>
    <scope>NUCLEOTIDE SEQUENCE</scope>
    <source>
        <strain evidence="1">CBS 102833</strain>
    </source>
</reference>
<feature type="non-terminal residue" evidence="1">
    <location>
        <position position="185"/>
    </location>
</feature>